<name>A0A1H9WYA3_9MICO</name>
<evidence type="ECO:0000256" key="4">
    <source>
        <dbReference type="ARBA" id="ARBA00023136"/>
    </source>
</evidence>
<feature type="transmembrane region" description="Helical" evidence="5">
    <location>
        <begin position="55"/>
        <end position="73"/>
    </location>
</feature>
<evidence type="ECO:0000313" key="7">
    <source>
        <dbReference type="EMBL" id="SES38890.1"/>
    </source>
</evidence>
<dbReference type="GO" id="GO:0006508">
    <property type="term" value="P:proteolysis"/>
    <property type="evidence" value="ECO:0007669"/>
    <property type="project" value="UniProtKB-KW"/>
</dbReference>
<dbReference type="Gene3D" id="2.40.50.140">
    <property type="entry name" value="Nucleic acid-binding proteins"/>
    <property type="match status" value="1"/>
</dbReference>
<proteinExistence type="predicted"/>
<dbReference type="InterPro" id="IPR012340">
    <property type="entry name" value="NA-bd_OB-fold"/>
</dbReference>
<evidence type="ECO:0000256" key="5">
    <source>
        <dbReference type="SAM" id="Phobius"/>
    </source>
</evidence>
<keyword evidence="7" id="KW-0645">Protease</keyword>
<dbReference type="STRING" id="587636.SAMN05216199_3220"/>
<dbReference type="OrthoDB" id="3174252at2"/>
<organism evidence="7 8">
    <name type="scientific">Pedococcus cremeus</name>
    <dbReference type="NCBI Taxonomy" id="587636"/>
    <lineage>
        <taxon>Bacteria</taxon>
        <taxon>Bacillati</taxon>
        <taxon>Actinomycetota</taxon>
        <taxon>Actinomycetes</taxon>
        <taxon>Micrococcales</taxon>
        <taxon>Intrasporangiaceae</taxon>
        <taxon>Pedococcus</taxon>
    </lineage>
</organism>
<dbReference type="GO" id="GO:0008233">
    <property type="term" value="F:peptidase activity"/>
    <property type="evidence" value="ECO:0007669"/>
    <property type="project" value="UniProtKB-KW"/>
</dbReference>
<keyword evidence="2 5" id="KW-0812">Transmembrane</keyword>
<evidence type="ECO:0000256" key="1">
    <source>
        <dbReference type="ARBA" id="ARBA00004141"/>
    </source>
</evidence>
<accession>A0A1H9WYA3</accession>
<feature type="domain" description="NfeD-like C-terminal" evidence="6">
    <location>
        <begin position="90"/>
        <end position="145"/>
    </location>
</feature>
<dbReference type="EMBL" id="FOHB01000006">
    <property type="protein sequence ID" value="SES38890.1"/>
    <property type="molecule type" value="Genomic_DNA"/>
</dbReference>
<dbReference type="PANTHER" id="PTHR33507:SF3">
    <property type="entry name" value="INNER MEMBRANE PROTEIN YBBJ"/>
    <property type="match status" value="1"/>
</dbReference>
<evidence type="ECO:0000256" key="3">
    <source>
        <dbReference type="ARBA" id="ARBA00022989"/>
    </source>
</evidence>
<keyword evidence="3 5" id="KW-1133">Transmembrane helix</keyword>
<keyword evidence="4 5" id="KW-0472">Membrane</keyword>
<feature type="transmembrane region" description="Helical" evidence="5">
    <location>
        <begin position="6"/>
        <end position="22"/>
    </location>
</feature>
<gene>
    <name evidence="7" type="ORF">SAMN05216199_3220</name>
</gene>
<sequence>MEWVGDNPWLIWVGVALVLAAIEAATVDFVFVMLAGGALASAVAAAFGAPLPLQILIGVVVAVALLLAVRPWLKRRFNDNAAADTIGVISLVGRQAWVLQTVTATDGRVKLAGETWSARLAEGAAPATPGQQVRVVSIQGATAIVAGNVLSNRGE</sequence>
<dbReference type="Proteomes" id="UP000199019">
    <property type="component" value="Unassembled WGS sequence"/>
</dbReference>
<keyword evidence="7" id="KW-0378">Hydrolase</keyword>
<reference evidence="8" key="1">
    <citation type="submission" date="2016-10" db="EMBL/GenBank/DDBJ databases">
        <authorList>
            <person name="Varghese N."/>
            <person name="Submissions S."/>
        </authorList>
    </citation>
    <scope>NUCLEOTIDE SEQUENCE [LARGE SCALE GENOMIC DNA]</scope>
    <source>
        <strain evidence="8">CGMCC 1.6963</strain>
    </source>
</reference>
<keyword evidence="8" id="KW-1185">Reference proteome</keyword>
<dbReference type="InterPro" id="IPR002810">
    <property type="entry name" value="NfeD-like_C"/>
</dbReference>
<dbReference type="PANTHER" id="PTHR33507">
    <property type="entry name" value="INNER MEMBRANE PROTEIN YBBJ"/>
    <property type="match status" value="1"/>
</dbReference>
<comment type="subcellular location">
    <subcellularLocation>
        <location evidence="1">Membrane</location>
        <topology evidence="1">Multi-pass membrane protein</topology>
    </subcellularLocation>
</comment>
<dbReference type="InterPro" id="IPR052165">
    <property type="entry name" value="Membrane_assoc_protease"/>
</dbReference>
<evidence type="ECO:0000313" key="8">
    <source>
        <dbReference type="Proteomes" id="UP000199019"/>
    </source>
</evidence>
<dbReference type="GO" id="GO:0005886">
    <property type="term" value="C:plasma membrane"/>
    <property type="evidence" value="ECO:0007669"/>
    <property type="project" value="TreeGrafter"/>
</dbReference>
<dbReference type="SUPFAM" id="SSF141322">
    <property type="entry name" value="NfeD domain-like"/>
    <property type="match status" value="1"/>
</dbReference>
<dbReference type="Pfam" id="PF01957">
    <property type="entry name" value="NfeD"/>
    <property type="match status" value="1"/>
</dbReference>
<dbReference type="RefSeq" id="WP_091760304.1">
    <property type="nucleotide sequence ID" value="NZ_FOHB01000006.1"/>
</dbReference>
<evidence type="ECO:0000256" key="2">
    <source>
        <dbReference type="ARBA" id="ARBA00022692"/>
    </source>
</evidence>
<protein>
    <submittedName>
        <fullName evidence="7">Membrane protein implicated in regulation of membrane protease activity</fullName>
    </submittedName>
</protein>
<evidence type="ECO:0000259" key="6">
    <source>
        <dbReference type="Pfam" id="PF01957"/>
    </source>
</evidence>
<dbReference type="AlphaFoldDB" id="A0A1H9WYA3"/>